<dbReference type="GO" id="GO:0016780">
    <property type="term" value="F:phosphotransferase activity, for other substituted phosphate groups"/>
    <property type="evidence" value="ECO:0007669"/>
    <property type="project" value="InterPro"/>
</dbReference>
<dbReference type="InterPro" id="IPR000462">
    <property type="entry name" value="CDP-OH_P_trans"/>
</dbReference>
<evidence type="ECO:0000256" key="1">
    <source>
        <dbReference type="ARBA" id="ARBA00022679"/>
    </source>
</evidence>
<dbReference type="Pfam" id="PF01066">
    <property type="entry name" value="CDP-OH_P_transf"/>
    <property type="match status" value="1"/>
</dbReference>
<dbReference type="AlphaFoldDB" id="K9GV14"/>
<evidence type="ECO:0000256" key="3">
    <source>
        <dbReference type="SAM" id="Phobius"/>
    </source>
</evidence>
<feature type="transmembrane region" description="Helical" evidence="3">
    <location>
        <begin position="215"/>
        <end position="235"/>
    </location>
</feature>
<gene>
    <name evidence="4" type="ORF">C882_0780</name>
</gene>
<dbReference type="PROSITE" id="PS00379">
    <property type="entry name" value="CDP_ALCOHOL_P_TRANSF"/>
    <property type="match status" value="1"/>
</dbReference>
<evidence type="ECO:0000256" key="2">
    <source>
        <dbReference type="RuleBase" id="RU003750"/>
    </source>
</evidence>
<dbReference type="RefSeq" id="WP_009541437.1">
    <property type="nucleotide sequence ID" value="NZ_ANHY01000015.1"/>
</dbReference>
<feature type="transmembrane region" description="Helical" evidence="3">
    <location>
        <begin position="190"/>
        <end position="209"/>
    </location>
</feature>
<comment type="caution">
    <text evidence="4">The sequence shown here is derived from an EMBL/GenBank/DDBJ whole genome shotgun (WGS) entry which is preliminary data.</text>
</comment>
<proteinExistence type="inferred from homology"/>
<dbReference type="Gene3D" id="1.20.120.1760">
    <property type="match status" value="1"/>
</dbReference>
<protein>
    <submittedName>
        <fullName evidence="4">CDP-alcohol phosphatidyltransferase</fullName>
    </submittedName>
</protein>
<name>K9GV14_9PROT</name>
<feature type="transmembrane region" description="Helical" evidence="3">
    <location>
        <begin position="34"/>
        <end position="55"/>
    </location>
</feature>
<dbReference type="eggNOG" id="COG0558">
    <property type="taxonomic scope" value="Bacteria"/>
</dbReference>
<dbReference type="InterPro" id="IPR048254">
    <property type="entry name" value="CDP_ALCOHOL_P_TRANSF_CS"/>
</dbReference>
<dbReference type="OrthoDB" id="9782011at2"/>
<feature type="transmembrane region" description="Helical" evidence="3">
    <location>
        <begin position="155"/>
        <end position="178"/>
    </location>
</feature>
<keyword evidence="1 2" id="KW-0808">Transferase</keyword>
<accession>K9GV14</accession>
<keyword evidence="3" id="KW-0472">Membrane</keyword>
<dbReference type="STRING" id="1238182.C882_0780"/>
<feature type="transmembrane region" description="Helical" evidence="3">
    <location>
        <begin position="67"/>
        <end position="87"/>
    </location>
</feature>
<comment type="similarity">
    <text evidence="2">Belongs to the CDP-alcohol phosphatidyltransferase class-I family.</text>
</comment>
<dbReference type="Proteomes" id="UP000009881">
    <property type="component" value="Unassembled WGS sequence"/>
</dbReference>
<dbReference type="EMBL" id="ANHY01000015">
    <property type="protein sequence ID" value="EKV28569.1"/>
    <property type="molecule type" value="Genomic_DNA"/>
</dbReference>
<evidence type="ECO:0000313" key="5">
    <source>
        <dbReference type="Proteomes" id="UP000009881"/>
    </source>
</evidence>
<evidence type="ECO:0000313" key="4">
    <source>
        <dbReference type="EMBL" id="EKV28569.1"/>
    </source>
</evidence>
<keyword evidence="3" id="KW-1133">Transmembrane helix</keyword>
<keyword evidence="5" id="KW-1185">Reference proteome</keyword>
<dbReference type="GO" id="GO:0008654">
    <property type="term" value="P:phospholipid biosynthetic process"/>
    <property type="evidence" value="ECO:0007669"/>
    <property type="project" value="InterPro"/>
</dbReference>
<keyword evidence="3" id="KW-0812">Transmembrane</keyword>
<dbReference type="InterPro" id="IPR043130">
    <property type="entry name" value="CDP-OH_PTrfase_TM_dom"/>
</dbReference>
<sequence length="239" mass="25144">MSATVRDVLWHLAAGFVLLAVLLAMPTAALDLPVRFPVTGVAVYLAAVPLILAVLPDHLPGDRFGPANAVTLVRLSATAVLSAALALTPGELADARLEWFLAVLAFGAFILDGVDGWIARRAGVDSAFGARFDMELDAFVTLVLAALVWRLDMAGAWVLAAGMLRYAFIAAAALWPLLKADLPPSNRRRFACALMVGTLSAVIAPAIPAAVSVPAVAGVLAFLAWSFAADVAWLLRHKR</sequence>
<dbReference type="GO" id="GO:0016020">
    <property type="term" value="C:membrane"/>
    <property type="evidence" value="ECO:0007669"/>
    <property type="project" value="InterPro"/>
</dbReference>
<feature type="transmembrane region" description="Helical" evidence="3">
    <location>
        <begin position="99"/>
        <end position="118"/>
    </location>
</feature>
<reference evidence="4 5" key="1">
    <citation type="journal article" date="2013" name="Genome Announc.">
        <title>Draft Genome Sequence of an Alphaproteobacterium, Caenispirillum salinarum AK4(T), Isolated from a Solar Saltern.</title>
        <authorList>
            <person name="Khatri I."/>
            <person name="Singh A."/>
            <person name="Korpole S."/>
            <person name="Pinnaka A.K."/>
            <person name="Subramanian S."/>
        </authorList>
    </citation>
    <scope>NUCLEOTIDE SEQUENCE [LARGE SCALE GENOMIC DNA]</scope>
    <source>
        <strain evidence="4 5">AK4</strain>
    </source>
</reference>
<organism evidence="4 5">
    <name type="scientific">Caenispirillum salinarum AK4</name>
    <dbReference type="NCBI Taxonomy" id="1238182"/>
    <lineage>
        <taxon>Bacteria</taxon>
        <taxon>Pseudomonadati</taxon>
        <taxon>Pseudomonadota</taxon>
        <taxon>Alphaproteobacteria</taxon>
        <taxon>Rhodospirillales</taxon>
        <taxon>Novispirillaceae</taxon>
        <taxon>Caenispirillum</taxon>
    </lineage>
</organism>